<feature type="transmembrane region" description="Helical" evidence="5">
    <location>
        <begin position="351"/>
        <end position="374"/>
    </location>
</feature>
<organism evidence="7 8">
    <name type="scientific">Maribacter flavus</name>
    <dbReference type="NCBI Taxonomy" id="1658664"/>
    <lineage>
        <taxon>Bacteria</taxon>
        <taxon>Pseudomonadati</taxon>
        <taxon>Bacteroidota</taxon>
        <taxon>Flavobacteriia</taxon>
        <taxon>Flavobacteriales</taxon>
        <taxon>Flavobacteriaceae</taxon>
        <taxon>Maribacter</taxon>
    </lineage>
</organism>
<feature type="transmembrane region" description="Helical" evidence="5">
    <location>
        <begin position="61"/>
        <end position="78"/>
    </location>
</feature>
<name>A0A5B2TYQ5_9FLAO</name>
<keyword evidence="7" id="KW-0436">Ligase</keyword>
<proteinExistence type="predicted"/>
<feature type="transmembrane region" description="Helical" evidence="5">
    <location>
        <begin position="194"/>
        <end position="227"/>
    </location>
</feature>
<evidence type="ECO:0000313" key="8">
    <source>
        <dbReference type="Proteomes" id="UP000323188"/>
    </source>
</evidence>
<dbReference type="GO" id="GO:0016874">
    <property type="term" value="F:ligase activity"/>
    <property type="evidence" value="ECO:0007669"/>
    <property type="project" value="UniProtKB-KW"/>
</dbReference>
<reference evidence="7 8" key="1">
    <citation type="submission" date="2019-09" db="EMBL/GenBank/DDBJ databases">
        <authorList>
            <person name="Khan S.A."/>
            <person name="Jeon C.O."/>
            <person name="Chun B.H."/>
            <person name="Jeong S.E."/>
        </authorList>
    </citation>
    <scope>NUCLEOTIDE SEQUENCE [LARGE SCALE GENOMIC DNA]</scope>
    <source>
        <strain evidence="7 8">KCTC 42508</strain>
    </source>
</reference>
<evidence type="ECO:0000256" key="5">
    <source>
        <dbReference type="SAM" id="Phobius"/>
    </source>
</evidence>
<evidence type="ECO:0000259" key="6">
    <source>
        <dbReference type="Pfam" id="PF04932"/>
    </source>
</evidence>
<dbReference type="Pfam" id="PF04932">
    <property type="entry name" value="Wzy_C"/>
    <property type="match status" value="1"/>
</dbReference>
<gene>
    <name evidence="7" type="ORF">F0361_06440</name>
</gene>
<dbReference type="PANTHER" id="PTHR37422">
    <property type="entry name" value="TEICHURONIC ACID BIOSYNTHESIS PROTEIN TUAE"/>
    <property type="match status" value="1"/>
</dbReference>
<dbReference type="InterPro" id="IPR007016">
    <property type="entry name" value="O-antigen_ligase-rel_domated"/>
</dbReference>
<evidence type="ECO:0000256" key="4">
    <source>
        <dbReference type="ARBA" id="ARBA00023136"/>
    </source>
</evidence>
<dbReference type="InterPro" id="IPR051533">
    <property type="entry name" value="WaaL-like"/>
</dbReference>
<dbReference type="Proteomes" id="UP000323188">
    <property type="component" value="Unassembled WGS sequence"/>
</dbReference>
<accession>A0A5B2TYQ5</accession>
<evidence type="ECO:0000313" key="7">
    <source>
        <dbReference type="EMBL" id="KAA2219243.1"/>
    </source>
</evidence>
<evidence type="ECO:0000256" key="3">
    <source>
        <dbReference type="ARBA" id="ARBA00022989"/>
    </source>
</evidence>
<comment type="subcellular location">
    <subcellularLocation>
        <location evidence="1">Membrane</location>
        <topology evidence="1">Multi-pass membrane protein</topology>
    </subcellularLocation>
</comment>
<comment type="caution">
    <text evidence="7">The sequence shown here is derived from an EMBL/GenBank/DDBJ whole genome shotgun (WGS) entry which is preliminary data.</text>
</comment>
<protein>
    <submittedName>
        <fullName evidence="7">O-antigen ligase family protein</fullName>
    </submittedName>
</protein>
<feature type="transmembrane region" description="Helical" evidence="5">
    <location>
        <begin position="386"/>
        <end position="414"/>
    </location>
</feature>
<feature type="transmembrane region" description="Helical" evidence="5">
    <location>
        <begin position="115"/>
        <end position="135"/>
    </location>
</feature>
<keyword evidence="2 5" id="KW-0812">Transmembrane</keyword>
<dbReference type="AlphaFoldDB" id="A0A5B2TYQ5"/>
<dbReference type="EMBL" id="VUOE01000001">
    <property type="protein sequence ID" value="KAA2219243.1"/>
    <property type="molecule type" value="Genomic_DNA"/>
</dbReference>
<evidence type="ECO:0000256" key="1">
    <source>
        <dbReference type="ARBA" id="ARBA00004141"/>
    </source>
</evidence>
<feature type="transmembrane region" description="Helical" evidence="5">
    <location>
        <begin position="90"/>
        <end position="108"/>
    </location>
</feature>
<feature type="transmembrane region" description="Helical" evidence="5">
    <location>
        <begin position="239"/>
        <end position="255"/>
    </location>
</feature>
<dbReference type="RefSeq" id="WP_154917706.1">
    <property type="nucleotide sequence ID" value="NZ_VUOE01000001.1"/>
</dbReference>
<feature type="transmembrane region" description="Helical" evidence="5">
    <location>
        <begin position="31"/>
        <end position="49"/>
    </location>
</feature>
<feature type="transmembrane region" description="Helical" evidence="5">
    <location>
        <begin position="165"/>
        <end position="182"/>
    </location>
</feature>
<evidence type="ECO:0000256" key="2">
    <source>
        <dbReference type="ARBA" id="ARBA00022692"/>
    </source>
</evidence>
<keyword evidence="4 5" id="KW-0472">Membrane</keyword>
<feature type="domain" description="O-antigen ligase-related" evidence="6">
    <location>
        <begin position="197"/>
        <end position="366"/>
    </location>
</feature>
<dbReference type="GO" id="GO:0016020">
    <property type="term" value="C:membrane"/>
    <property type="evidence" value="ECO:0007669"/>
    <property type="project" value="UniProtKB-SubCell"/>
</dbReference>
<keyword evidence="3 5" id="KW-1133">Transmembrane helix</keyword>
<dbReference type="PANTHER" id="PTHR37422:SF13">
    <property type="entry name" value="LIPOPOLYSACCHARIDE BIOSYNTHESIS PROTEIN PA4999-RELATED"/>
    <property type="match status" value="1"/>
</dbReference>
<sequence length="433" mass="50703">MVNDLGHIKKIDIHSFAIGLCIGILPWSEKWNTVSIILLALLLFFNHFWSKKKVNFNIRKFLAASALFWISLIWLLNTDDNITGWKYMERISSSLVFPVVFSLTLAGLKIGLRRVLFIFMGSCMLRYLFFLAQFIDWELVYILDYWKEVLIQFNQIALTEALHPSYFTLYLGFCVLASFYFLSKAPSFKRRTGWFILLLIYFLMVVSLGAKMPLVACVFAILTGVLYNLYRIKSGRIKYVALVFSSLLIVALFLLKVPNGILQDVDNYYRFYKGEEMDRTLDYEQYGTSYSFETWSKTNRIYIWKSSAELFKNKFLFGVGTGDIQNELNNQYLMDGQEYLAKRNTNTHNQFLDFLIKFGILGFLGVIIFLWYFIKYALSGTDGFYLMFLVFVLLCMLTENILNRQLGIVFFFFFNSLFLFRKENPVCISNPKN</sequence>